<gene>
    <name evidence="4" type="ORF">AUEXF2481DRAFT_42455</name>
</gene>
<dbReference type="SUPFAM" id="SSF56801">
    <property type="entry name" value="Acetyl-CoA synthetase-like"/>
    <property type="match status" value="1"/>
</dbReference>
<dbReference type="InterPro" id="IPR045851">
    <property type="entry name" value="AMP-bd_C_sf"/>
</dbReference>
<dbReference type="AlphaFoldDB" id="A0A074Y606"/>
<feature type="domain" description="AMP-binding enzyme C-terminal" evidence="3">
    <location>
        <begin position="5"/>
        <end position="86"/>
    </location>
</feature>
<dbReference type="PANTHER" id="PTHR24096:SF149">
    <property type="entry name" value="AMP-BINDING DOMAIN-CONTAINING PROTEIN-RELATED"/>
    <property type="match status" value="1"/>
</dbReference>
<dbReference type="Proteomes" id="UP000030641">
    <property type="component" value="Unassembled WGS sequence"/>
</dbReference>
<name>A0A074Y606_AURSE</name>
<keyword evidence="5" id="KW-1185">Reference proteome</keyword>
<dbReference type="Gene3D" id="3.30.300.30">
    <property type="match status" value="1"/>
</dbReference>
<accession>A0A074Y606</accession>
<dbReference type="InterPro" id="IPR025110">
    <property type="entry name" value="AMP-bd_C"/>
</dbReference>
<sequence>MVADEIEDVLLTHPMIADAAVVGVHIGGRQSEDEYPRAYVVSIDNNPSGTDERKLIKFVANKLASFKTLRGGVVFVERIPRNSSGKILRQSLVERATIEVVANSKDAEV</sequence>
<keyword evidence="2" id="KW-0436">Ligase</keyword>
<proteinExistence type="inferred from homology"/>
<dbReference type="RefSeq" id="XP_013341607.1">
    <property type="nucleotide sequence ID" value="XM_013486153.1"/>
</dbReference>
<evidence type="ECO:0000313" key="5">
    <source>
        <dbReference type="Proteomes" id="UP000030641"/>
    </source>
</evidence>
<protein>
    <recommendedName>
        <fullName evidence="3">AMP-binding enzyme C-terminal domain-containing protein</fullName>
    </recommendedName>
</protein>
<evidence type="ECO:0000259" key="3">
    <source>
        <dbReference type="Pfam" id="PF13193"/>
    </source>
</evidence>
<comment type="similarity">
    <text evidence="1">Belongs to the ATP-dependent AMP-binding enzyme family.</text>
</comment>
<dbReference type="GO" id="GO:0016405">
    <property type="term" value="F:CoA-ligase activity"/>
    <property type="evidence" value="ECO:0007669"/>
    <property type="project" value="TreeGrafter"/>
</dbReference>
<dbReference type="STRING" id="1043005.A0A074Y606"/>
<reference evidence="4 5" key="1">
    <citation type="journal article" date="2014" name="BMC Genomics">
        <title>Genome sequencing of four Aureobasidium pullulans varieties: biotechnological potential, stress tolerance, and description of new species.</title>
        <authorList>
            <person name="Gostin Ar C."/>
            <person name="Ohm R.A."/>
            <person name="Kogej T."/>
            <person name="Sonjak S."/>
            <person name="Turk M."/>
            <person name="Zajc J."/>
            <person name="Zalar P."/>
            <person name="Grube M."/>
            <person name="Sun H."/>
            <person name="Han J."/>
            <person name="Sharma A."/>
            <person name="Chiniquy J."/>
            <person name="Ngan C.Y."/>
            <person name="Lipzen A."/>
            <person name="Barry K."/>
            <person name="Grigoriev I.V."/>
            <person name="Gunde-Cimerman N."/>
        </authorList>
    </citation>
    <scope>NUCLEOTIDE SEQUENCE [LARGE SCALE GENOMIC DNA]</scope>
    <source>
        <strain evidence="4 5">EXF-2481</strain>
    </source>
</reference>
<evidence type="ECO:0000256" key="2">
    <source>
        <dbReference type="ARBA" id="ARBA00022598"/>
    </source>
</evidence>
<organism evidence="4 5">
    <name type="scientific">Aureobasidium subglaciale (strain EXF-2481)</name>
    <name type="common">Aureobasidium pullulans var. subglaciale</name>
    <dbReference type="NCBI Taxonomy" id="1043005"/>
    <lineage>
        <taxon>Eukaryota</taxon>
        <taxon>Fungi</taxon>
        <taxon>Dikarya</taxon>
        <taxon>Ascomycota</taxon>
        <taxon>Pezizomycotina</taxon>
        <taxon>Dothideomycetes</taxon>
        <taxon>Dothideomycetidae</taxon>
        <taxon>Dothideales</taxon>
        <taxon>Saccotheciaceae</taxon>
        <taxon>Aureobasidium</taxon>
    </lineage>
</organism>
<dbReference type="PANTHER" id="PTHR24096">
    <property type="entry name" value="LONG-CHAIN-FATTY-ACID--COA LIGASE"/>
    <property type="match status" value="1"/>
</dbReference>
<dbReference type="OrthoDB" id="3899763at2759"/>
<dbReference type="Pfam" id="PF13193">
    <property type="entry name" value="AMP-binding_C"/>
    <property type="match status" value="1"/>
</dbReference>
<evidence type="ECO:0000256" key="1">
    <source>
        <dbReference type="ARBA" id="ARBA00006432"/>
    </source>
</evidence>
<dbReference type="InParanoid" id="A0A074Y606"/>
<dbReference type="HOGENOM" id="CLU_000022_17_6_1"/>
<dbReference type="GeneID" id="25367142"/>
<dbReference type="EMBL" id="KL584767">
    <property type="protein sequence ID" value="KEQ93208.1"/>
    <property type="molecule type" value="Genomic_DNA"/>
</dbReference>
<dbReference type="OMA" id="ILWIDLI"/>
<evidence type="ECO:0000313" key="4">
    <source>
        <dbReference type="EMBL" id="KEQ93208.1"/>
    </source>
</evidence>